<name>A0A7R8UZT6_HERIL</name>
<dbReference type="EMBL" id="LR899013">
    <property type="protein sequence ID" value="CAD7090175.1"/>
    <property type="molecule type" value="Genomic_DNA"/>
</dbReference>
<accession>A0A7R8UZT6</accession>
<dbReference type="Proteomes" id="UP000594454">
    <property type="component" value="Chromosome 5"/>
</dbReference>
<keyword evidence="2" id="KW-1185">Reference proteome</keyword>
<dbReference type="InParanoid" id="A0A7R8UZT6"/>
<reference evidence="1 2" key="1">
    <citation type="submission" date="2020-11" db="EMBL/GenBank/DDBJ databases">
        <authorList>
            <person name="Wallbank WR R."/>
            <person name="Pardo Diaz C."/>
            <person name="Kozak K."/>
            <person name="Martin S."/>
            <person name="Jiggins C."/>
            <person name="Moest M."/>
            <person name="Warren A I."/>
            <person name="Generalovic N T."/>
            <person name="Byers J.R.P. K."/>
            <person name="Montejo-Kovacevich G."/>
            <person name="Yen C E."/>
        </authorList>
    </citation>
    <scope>NUCLEOTIDE SEQUENCE [LARGE SCALE GENOMIC DNA]</scope>
</reference>
<organism evidence="1 2">
    <name type="scientific">Hermetia illucens</name>
    <name type="common">Black soldier fly</name>
    <dbReference type="NCBI Taxonomy" id="343691"/>
    <lineage>
        <taxon>Eukaryota</taxon>
        <taxon>Metazoa</taxon>
        <taxon>Ecdysozoa</taxon>
        <taxon>Arthropoda</taxon>
        <taxon>Hexapoda</taxon>
        <taxon>Insecta</taxon>
        <taxon>Pterygota</taxon>
        <taxon>Neoptera</taxon>
        <taxon>Endopterygota</taxon>
        <taxon>Diptera</taxon>
        <taxon>Brachycera</taxon>
        <taxon>Stratiomyomorpha</taxon>
        <taxon>Stratiomyidae</taxon>
        <taxon>Hermetiinae</taxon>
        <taxon>Hermetia</taxon>
    </lineage>
</organism>
<gene>
    <name evidence="1" type="ORF">HERILL_LOCUS12675</name>
</gene>
<sequence>MPTNDSLVVVQPDRLESIYTECIYKRKCWTIYYGRDASTSVHRSRKTSGDQPDAYAKVLAKLNRPKTPAELDGVKEKPFSRLPWYRR</sequence>
<dbReference type="AlphaFoldDB" id="A0A7R8UZT6"/>
<evidence type="ECO:0000313" key="1">
    <source>
        <dbReference type="EMBL" id="CAD7090175.1"/>
    </source>
</evidence>
<evidence type="ECO:0000313" key="2">
    <source>
        <dbReference type="Proteomes" id="UP000594454"/>
    </source>
</evidence>
<proteinExistence type="predicted"/>
<protein>
    <submittedName>
        <fullName evidence="1">Uncharacterized protein</fullName>
    </submittedName>
</protein>